<dbReference type="EMBL" id="JAKMXF010000343">
    <property type="protein sequence ID" value="KAI6647315.1"/>
    <property type="molecule type" value="Genomic_DNA"/>
</dbReference>
<evidence type="ECO:0000256" key="1">
    <source>
        <dbReference type="SAM" id="Coils"/>
    </source>
</evidence>
<dbReference type="InterPro" id="IPR055289">
    <property type="entry name" value="OFD1"/>
</dbReference>
<gene>
    <name evidence="3" type="ORF">LOD99_12312</name>
</gene>
<proteinExistence type="predicted"/>
<evidence type="ECO:0000313" key="3">
    <source>
        <dbReference type="EMBL" id="KAI6647315.1"/>
    </source>
</evidence>
<protein>
    <recommendedName>
        <fullName evidence="5">LisH domain-containing protein</fullName>
    </recommendedName>
</protein>
<comment type="caution">
    <text evidence="3">The sequence shown here is derived from an EMBL/GenBank/DDBJ whole genome shotgun (WGS) entry which is preliminary data.</text>
</comment>
<accession>A0AAV7JFT0</accession>
<dbReference type="GO" id="GO:0060287">
    <property type="term" value="P:epithelial cilium movement involved in determination of left/right asymmetry"/>
    <property type="evidence" value="ECO:0007669"/>
    <property type="project" value="TreeGrafter"/>
</dbReference>
<keyword evidence="4" id="KW-1185">Reference proteome</keyword>
<dbReference type="Proteomes" id="UP001165289">
    <property type="component" value="Unassembled WGS sequence"/>
</dbReference>
<dbReference type="GO" id="GO:0005813">
    <property type="term" value="C:centrosome"/>
    <property type="evidence" value="ECO:0007669"/>
    <property type="project" value="TreeGrafter"/>
</dbReference>
<dbReference type="AlphaFoldDB" id="A0AAV7JFT0"/>
<dbReference type="PANTHER" id="PTHR39063">
    <property type="entry name" value="ORAL-FACIAL-DIGITAL SYNDROME 1 PROTEIN HOMOLOG"/>
    <property type="match status" value="1"/>
</dbReference>
<feature type="coiled-coil region" evidence="1">
    <location>
        <begin position="271"/>
        <end position="369"/>
    </location>
</feature>
<dbReference type="GO" id="GO:0005576">
    <property type="term" value="C:extracellular region"/>
    <property type="evidence" value="ECO:0007669"/>
    <property type="project" value="GOC"/>
</dbReference>
<evidence type="ECO:0000256" key="2">
    <source>
        <dbReference type="SAM" id="MobiDB-lite"/>
    </source>
</evidence>
<sequence length="1139" mass="130297">MSDSPVSVTESSQEDVRSTLFSELKERGVLSSIKAQLRGKVVQELQSLVRDRPISCESATQRWGRLCVSILAEYLEITGLEYTLSILFIEGGCGREGIMGRGEIEDILRADLRGKYSVLTFLVEEMTKNRGIQKRDIHTQTHKSHTQRDCLEDKLMEIEHAYSELSEREREYSHYSMQEKMLAFQRQCQTRANEQVKSEMNRFKERELASMRLECESKMQDEIAKTRRQTEMFYQERLKGLQQRERNMMEGMKKRETELDATLFSQRQKILDELESVKNRELEARRILEAEDRGVKGERERLMCLEQNLKLRELNLENTNKQNEITNQHALSAKQVRLEKEYQDKLKYLELQEATLKEEKRSLSQLEGICSHQIKETTDLRSQLFKLQEAVYVSTEAQLLAEKDKSILSENLERMGDYNVLKSETVRLENELYMTKLDVGKNQAIKDERLREYEILISELRSKLQEPSEDVRELHNKLVSEKHSHKREQILQQQENKQLQSQLETAVYQQRCLKETLRDHQMLVKQLNHELSDLRVRTANSTRTRETHFDSHPIKSSLRNQTLHSAPPLFTHTKDQPDLLNKPKLSRVRIKLPTNNITETAFNDTGDISLAGSDVSFVQEAKSSLERLEREALELEHSYKQVHSRILRGTAMDKHYKSTDIFQDFPYASTLDPNAFLQQIQFQSRKELKLPTEIPTDKSLPSFSLTSLTDINLTAGVNISPLDERNKSTGVFSSYTTQDNFPSMPSYNQLLSNPTHISLSSDSKEEMNQIYEVSLNENDTSVSPLVIQTNQLNDNPPLVESMSPDLTASTSIDPIRLFHRLQDTTGNEPTYSARDNIPINNQSNALQTIDVTSTIHAESNLPLDNVPTHQSNERANPTVTLGQSTDITQNTGKRIEFISSEVKHNPDANTIPMEDYLALDIISRTNEISARAKARDEAVRLAVERAEQLEQVQAEMDQFHKEIPTSEQVKTPAETVNEFDKKIIPQSEIFRMDTPLLMDTPAKPKTDLINTPIIPTMSNPILQQVGTPANPIEELEPSAVANPNSTQLSAKSDDIISQESTNIPEHSDSPVKSNEQVAIDPMATYMQLLTKSSKTQEEENTSTKANDEIQSGLDVSLKSDDVSYGGFSDADKTDPFKDW</sequence>
<feature type="coiled-coil region" evidence="1">
    <location>
        <begin position="618"/>
        <end position="645"/>
    </location>
</feature>
<evidence type="ECO:0000313" key="4">
    <source>
        <dbReference type="Proteomes" id="UP001165289"/>
    </source>
</evidence>
<evidence type="ECO:0008006" key="5">
    <source>
        <dbReference type="Google" id="ProtNLM"/>
    </source>
</evidence>
<reference evidence="3 4" key="1">
    <citation type="journal article" date="2023" name="BMC Biol.">
        <title>The compact genome of the sponge Oopsacas minuta (Hexactinellida) is lacking key metazoan core genes.</title>
        <authorList>
            <person name="Santini S."/>
            <person name="Schenkelaars Q."/>
            <person name="Jourda C."/>
            <person name="Duchesne M."/>
            <person name="Belahbib H."/>
            <person name="Rocher C."/>
            <person name="Selva M."/>
            <person name="Riesgo A."/>
            <person name="Vervoort M."/>
            <person name="Leys S.P."/>
            <person name="Kodjabachian L."/>
            <person name="Le Bivic A."/>
            <person name="Borchiellini C."/>
            <person name="Claverie J.M."/>
            <person name="Renard E."/>
        </authorList>
    </citation>
    <scope>NUCLEOTIDE SEQUENCE [LARGE SCALE GENOMIC DNA]</scope>
    <source>
        <strain evidence="3">SPO-2</strain>
    </source>
</reference>
<feature type="region of interest" description="Disordered" evidence="2">
    <location>
        <begin position="1089"/>
        <end position="1139"/>
    </location>
</feature>
<organism evidence="3 4">
    <name type="scientific">Oopsacas minuta</name>
    <dbReference type="NCBI Taxonomy" id="111878"/>
    <lineage>
        <taxon>Eukaryota</taxon>
        <taxon>Metazoa</taxon>
        <taxon>Porifera</taxon>
        <taxon>Hexactinellida</taxon>
        <taxon>Hexasterophora</taxon>
        <taxon>Lyssacinosida</taxon>
        <taxon>Leucopsacidae</taxon>
        <taxon>Oopsacas</taxon>
    </lineage>
</organism>
<keyword evidence="1" id="KW-0175">Coiled coil</keyword>
<dbReference type="PANTHER" id="PTHR39063:SF1">
    <property type="entry name" value="OFD1 CENTRIOLE AND CENTRIOLAR SATELLITE PROTEIN"/>
    <property type="match status" value="1"/>
</dbReference>
<feature type="compositionally biased region" description="Basic and acidic residues" evidence="2">
    <location>
        <begin position="1129"/>
        <end position="1139"/>
    </location>
</feature>
<name>A0AAV7JFT0_9METZ</name>
<feature type="coiled-coil region" evidence="1">
    <location>
        <begin position="148"/>
        <end position="206"/>
    </location>
</feature>
<dbReference type="GO" id="GO:0036064">
    <property type="term" value="C:ciliary basal body"/>
    <property type="evidence" value="ECO:0007669"/>
    <property type="project" value="TreeGrafter"/>
</dbReference>